<feature type="signal peptide" evidence="1">
    <location>
        <begin position="1"/>
        <end position="15"/>
    </location>
</feature>
<dbReference type="EMBL" id="CM017618">
    <property type="protein sequence ID" value="TYI11049.1"/>
    <property type="molecule type" value="Genomic_DNA"/>
</dbReference>
<evidence type="ECO:0000313" key="2">
    <source>
        <dbReference type="EMBL" id="TYI11049.1"/>
    </source>
</evidence>
<keyword evidence="3" id="KW-1185">Reference proteome</keyword>
<organism evidence="2 3">
    <name type="scientific">Gossypium tomentosum</name>
    <name type="common">Hawaiian cotton</name>
    <name type="synonym">Gossypium sandvicense</name>
    <dbReference type="NCBI Taxonomy" id="34277"/>
    <lineage>
        <taxon>Eukaryota</taxon>
        <taxon>Viridiplantae</taxon>
        <taxon>Streptophyta</taxon>
        <taxon>Embryophyta</taxon>
        <taxon>Tracheophyta</taxon>
        <taxon>Spermatophyta</taxon>
        <taxon>Magnoliopsida</taxon>
        <taxon>eudicotyledons</taxon>
        <taxon>Gunneridae</taxon>
        <taxon>Pentapetalae</taxon>
        <taxon>rosids</taxon>
        <taxon>malvids</taxon>
        <taxon>Malvales</taxon>
        <taxon>Malvaceae</taxon>
        <taxon>Malvoideae</taxon>
        <taxon>Gossypium</taxon>
    </lineage>
</organism>
<feature type="chain" id="PRO_5022746923" evidence="1">
    <location>
        <begin position="16"/>
        <end position="50"/>
    </location>
</feature>
<sequence>MTLFFFLFLLKLSFTTRPWPRPFCEWLKCLRPCAQVCLYAKVEVSELRFS</sequence>
<keyword evidence="1" id="KW-0732">Signal</keyword>
<proteinExistence type="predicted"/>
<accession>A0A5D2P4L5</accession>
<reference evidence="2 3" key="1">
    <citation type="submission" date="2019-07" db="EMBL/GenBank/DDBJ databases">
        <title>WGS assembly of Gossypium tomentosum.</title>
        <authorList>
            <person name="Chen Z.J."/>
            <person name="Sreedasyam A."/>
            <person name="Ando A."/>
            <person name="Song Q."/>
            <person name="De L."/>
            <person name="Hulse-Kemp A."/>
            <person name="Ding M."/>
            <person name="Ye W."/>
            <person name="Kirkbride R."/>
            <person name="Jenkins J."/>
            <person name="Plott C."/>
            <person name="Lovell J."/>
            <person name="Lin Y.-M."/>
            <person name="Vaughn R."/>
            <person name="Liu B."/>
            <person name="Li W."/>
            <person name="Simpson S."/>
            <person name="Scheffler B."/>
            <person name="Saski C."/>
            <person name="Grover C."/>
            <person name="Hu G."/>
            <person name="Conover J."/>
            <person name="Carlson J."/>
            <person name="Shu S."/>
            <person name="Boston L."/>
            <person name="Williams M."/>
            <person name="Peterson D."/>
            <person name="Mcgee K."/>
            <person name="Jones D."/>
            <person name="Wendel J."/>
            <person name="Stelly D."/>
            <person name="Grimwood J."/>
            <person name="Schmutz J."/>
        </authorList>
    </citation>
    <scope>NUCLEOTIDE SEQUENCE [LARGE SCALE GENOMIC DNA]</scope>
    <source>
        <strain evidence="2">7179.01</strain>
    </source>
</reference>
<evidence type="ECO:0000313" key="3">
    <source>
        <dbReference type="Proteomes" id="UP000322667"/>
    </source>
</evidence>
<evidence type="ECO:0000256" key="1">
    <source>
        <dbReference type="SAM" id="SignalP"/>
    </source>
</evidence>
<dbReference type="Proteomes" id="UP000322667">
    <property type="component" value="Chromosome A09"/>
</dbReference>
<dbReference type="AlphaFoldDB" id="A0A5D2P4L5"/>
<gene>
    <name evidence="2" type="ORF">ES332_A09G183700v1</name>
</gene>
<name>A0A5D2P4L5_GOSTO</name>
<protein>
    <submittedName>
        <fullName evidence="2">Uncharacterized protein</fullName>
    </submittedName>
</protein>